<feature type="domain" description="MOSC" evidence="1">
    <location>
        <begin position="196"/>
        <end position="374"/>
    </location>
</feature>
<dbReference type="GO" id="GO:0030151">
    <property type="term" value="F:molybdenum ion binding"/>
    <property type="evidence" value="ECO:0007669"/>
    <property type="project" value="InterPro"/>
</dbReference>
<sequence length="382" mass="41658">MRRYCQSRIPRDCLSPSLGLCSPAACPISLHGACILVSLSSSASVGGLVHVALYGDWSTHIPSSSSPCDIVLTLTRPQNDRRWCIIEAESHAIITAREVAKMVLITPHIEVDPAAPHGGRLVVSFPEDSESETFSVPLHPSQDTVSDWPVIDDCTMFGKYLVQGYVCAALEPEGRSPSEILSDYFGRSVHLVMKGPRVRPCGPTEAFPELKASAVFQDGYPFLIASEESLEEVGRVISTFAQDETPQGRIGGIDRERWRDGGVNIERFRPNIVVKGSGVPFAEDMWRQIVIRPIEPTEGSDETRTFTLVSKCTRCLLPNVDTTTGVRDAAVPYKVLMKFRTGKDPARKSKACFGCNAVVGGEGVVRVGDRIEVKEWATGIGV</sequence>
<reference evidence="2" key="1">
    <citation type="journal article" date="2018" name="Genome Biol. Evol.">
        <title>Genomics and development of Lentinus tigrinus, a white-rot wood-decaying mushroom with dimorphic fruiting bodies.</title>
        <authorList>
            <person name="Wu B."/>
            <person name="Xu Z."/>
            <person name="Knudson A."/>
            <person name="Carlson A."/>
            <person name="Chen N."/>
            <person name="Kovaka S."/>
            <person name="LaButti K."/>
            <person name="Lipzen A."/>
            <person name="Pennachio C."/>
            <person name="Riley R."/>
            <person name="Schakwitz W."/>
            <person name="Umezawa K."/>
            <person name="Ohm R.A."/>
            <person name="Grigoriev I.V."/>
            <person name="Nagy L.G."/>
            <person name="Gibbons J."/>
            <person name="Hibbett D."/>
        </authorList>
    </citation>
    <scope>NUCLEOTIDE SEQUENCE [LARGE SCALE GENOMIC DNA]</scope>
    <source>
        <strain evidence="2">ALCF2SS1-6</strain>
    </source>
</reference>
<dbReference type="STRING" id="1328759.A0A5C2SN39"/>
<dbReference type="GO" id="GO:0030170">
    <property type="term" value="F:pyridoxal phosphate binding"/>
    <property type="evidence" value="ECO:0007669"/>
    <property type="project" value="InterPro"/>
</dbReference>
<dbReference type="GO" id="GO:0003824">
    <property type="term" value="F:catalytic activity"/>
    <property type="evidence" value="ECO:0007669"/>
    <property type="project" value="InterPro"/>
</dbReference>
<keyword evidence="3" id="KW-1185">Reference proteome</keyword>
<dbReference type="Pfam" id="PF03473">
    <property type="entry name" value="MOSC"/>
    <property type="match status" value="1"/>
</dbReference>
<dbReference type="PANTHER" id="PTHR14237">
    <property type="entry name" value="MOLYBDOPTERIN COFACTOR SULFURASE MOSC"/>
    <property type="match status" value="1"/>
</dbReference>
<dbReference type="AlphaFoldDB" id="A0A5C2SN39"/>
<dbReference type="SUPFAM" id="SSF141673">
    <property type="entry name" value="MOSC N-terminal domain-like"/>
    <property type="match status" value="1"/>
</dbReference>
<proteinExistence type="predicted"/>
<evidence type="ECO:0000313" key="2">
    <source>
        <dbReference type="EMBL" id="RPD64567.1"/>
    </source>
</evidence>
<name>A0A5C2SN39_9APHY</name>
<dbReference type="PROSITE" id="PS51340">
    <property type="entry name" value="MOSC"/>
    <property type="match status" value="1"/>
</dbReference>
<dbReference type="PANTHER" id="PTHR14237:SF19">
    <property type="entry name" value="MITOCHONDRIAL AMIDOXIME REDUCING COMPONENT 1"/>
    <property type="match status" value="1"/>
</dbReference>
<dbReference type="OrthoDB" id="17255at2759"/>
<dbReference type="Proteomes" id="UP000313359">
    <property type="component" value="Unassembled WGS sequence"/>
</dbReference>
<organism evidence="2 3">
    <name type="scientific">Lentinus tigrinus ALCF2SS1-6</name>
    <dbReference type="NCBI Taxonomy" id="1328759"/>
    <lineage>
        <taxon>Eukaryota</taxon>
        <taxon>Fungi</taxon>
        <taxon>Dikarya</taxon>
        <taxon>Basidiomycota</taxon>
        <taxon>Agaricomycotina</taxon>
        <taxon>Agaricomycetes</taxon>
        <taxon>Polyporales</taxon>
        <taxon>Polyporaceae</taxon>
        <taxon>Lentinus</taxon>
    </lineage>
</organism>
<dbReference type="InterPro" id="IPR005302">
    <property type="entry name" value="MoCF_Sase_C"/>
</dbReference>
<protein>
    <recommendedName>
        <fullName evidence="1">MOSC domain-containing protein</fullName>
    </recommendedName>
</protein>
<dbReference type="InterPro" id="IPR011037">
    <property type="entry name" value="Pyrv_Knase-like_insert_dom_sf"/>
</dbReference>
<dbReference type="SUPFAM" id="SSF50800">
    <property type="entry name" value="PK beta-barrel domain-like"/>
    <property type="match status" value="1"/>
</dbReference>
<accession>A0A5C2SN39</accession>
<evidence type="ECO:0000259" key="1">
    <source>
        <dbReference type="PROSITE" id="PS51340"/>
    </source>
</evidence>
<gene>
    <name evidence="2" type="ORF">L227DRAFT_260513</name>
</gene>
<evidence type="ECO:0000313" key="3">
    <source>
        <dbReference type="Proteomes" id="UP000313359"/>
    </source>
</evidence>
<dbReference type="EMBL" id="ML122253">
    <property type="protein sequence ID" value="RPD64567.1"/>
    <property type="molecule type" value="Genomic_DNA"/>
</dbReference>